<dbReference type="GO" id="GO:0004674">
    <property type="term" value="F:protein serine/threonine kinase activity"/>
    <property type="evidence" value="ECO:0007669"/>
    <property type="project" value="UniProtKB-KW"/>
</dbReference>
<keyword evidence="11" id="KW-1185">Reference proteome</keyword>
<dbReference type="GO" id="GO:0005634">
    <property type="term" value="C:nucleus"/>
    <property type="evidence" value="ECO:0007669"/>
    <property type="project" value="TreeGrafter"/>
</dbReference>
<reference evidence="10 11" key="1">
    <citation type="submission" date="2014-04" db="EMBL/GenBank/DDBJ databases">
        <authorList>
            <consortium name="DOE Joint Genome Institute"/>
            <person name="Kuo A."/>
            <person name="Kohler A."/>
            <person name="Nagy L.G."/>
            <person name="Floudas D."/>
            <person name="Copeland A."/>
            <person name="Barry K.W."/>
            <person name="Cichocki N."/>
            <person name="Veneault-Fourrey C."/>
            <person name="LaButti K."/>
            <person name="Lindquist E.A."/>
            <person name="Lipzen A."/>
            <person name="Lundell T."/>
            <person name="Morin E."/>
            <person name="Murat C."/>
            <person name="Sun H."/>
            <person name="Tunlid A."/>
            <person name="Henrissat B."/>
            <person name="Grigoriev I.V."/>
            <person name="Hibbett D.S."/>
            <person name="Martin F."/>
            <person name="Nordberg H.P."/>
            <person name="Cantor M.N."/>
            <person name="Hua S.X."/>
        </authorList>
    </citation>
    <scope>NUCLEOTIDE SEQUENCE [LARGE SCALE GENOMIC DNA]</scope>
    <source>
        <strain evidence="10 11">LaAM-08-1</strain>
    </source>
</reference>
<dbReference type="STRING" id="1095629.A0A0C9YCJ1"/>
<dbReference type="EC" id="2.7.11.1" evidence="1"/>
<dbReference type="InterPro" id="IPR011009">
    <property type="entry name" value="Kinase-like_dom_sf"/>
</dbReference>
<evidence type="ECO:0000256" key="7">
    <source>
        <dbReference type="ARBA" id="ARBA00047899"/>
    </source>
</evidence>
<comment type="catalytic activity">
    <reaction evidence="8">
        <text>L-seryl-[protein] + ATP = O-phospho-L-seryl-[protein] + ADP + H(+)</text>
        <dbReference type="Rhea" id="RHEA:17989"/>
        <dbReference type="Rhea" id="RHEA-COMP:9863"/>
        <dbReference type="Rhea" id="RHEA-COMP:11604"/>
        <dbReference type="ChEBI" id="CHEBI:15378"/>
        <dbReference type="ChEBI" id="CHEBI:29999"/>
        <dbReference type="ChEBI" id="CHEBI:30616"/>
        <dbReference type="ChEBI" id="CHEBI:83421"/>
        <dbReference type="ChEBI" id="CHEBI:456216"/>
        <dbReference type="EC" id="2.7.11.1"/>
    </reaction>
</comment>
<sequence length="245" mass="27566">MYSTVWLALDSATNSRVALKILVAKYSADLEEAAKLEAIRDCNPHHPGHARVGQLLDYFEHQGPHGTHTCLVLELLGPSVHLLQHATAAHSPFLPMEVVKQISRDMLIAIDYMHTSCRLIHTDLETLKAQEVSATLLETVRRSSGNPVFKVADVGHALRAPEVILGMDWDEKIEVWSIGCLIFELAMGKPLINPWWKLEERKIKAPESHILQIIEMFGEIPKDMQESGKFAERYFDDAGKQDVNN</sequence>
<evidence type="ECO:0000256" key="6">
    <source>
        <dbReference type="ARBA" id="ARBA00022840"/>
    </source>
</evidence>
<proteinExistence type="predicted"/>
<dbReference type="InterPro" id="IPR000719">
    <property type="entry name" value="Prot_kinase_dom"/>
</dbReference>
<dbReference type="PANTHER" id="PTHR47634">
    <property type="entry name" value="PROTEIN KINASE DOMAIN-CONTAINING PROTEIN-RELATED"/>
    <property type="match status" value="1"/>
</dbReference>
<dbReference type="GO" id="GO:0000245">
    <property type="term" value="P:spliceosomal complex assembly"/>
    <property type="evidence" value="ECO:0007669"/>
    <property type="project" value="TreeGrafter"/>
</dbReference>
<accession>A0A0C9YCJ1</accession>
<dbReference type="EMBL" id="KN838556">
    <property type="protein sequence ID" value="KIK05908.1"/>
    <property type="molecule type" value="Genomic_DNA"/>
</dbReference>
<keyword evidence="5" id="KW-0418">Kinase</keyword>
<evidence type="ECO:0000256" key="1">
    <source>
        <dbReference type="ARBA" id="ARBA00012513"/>
    </source>
</evidence>
<evidence type="ECO:0000259" key="9">
    <source>
        <dbReference type="PROSITE" id="PS50011"/>
    </source>
</evidence>
<dbReference type="Gene3D" id="3.30.200.20">
    <property type="entry name" value="Phosphorylase Kinase, domain 1"/>
    <property type="match status" value="1"/>
</dbReference>
<protein>
    <recommendedName>
        <fullName evidence="1">non-specific serine/threonine protein kinase</fullName>
        <ecNumber evidence="1">2.7.11.1</ecNumber>
    </recommendedName>
</protein>
<dbReference type="AlphaFoldDB" id="A0A0C9YCJ1"/>
<dbReference type="SMART" id="SM00220">
    <property type="entry name" value="S_TKc"/>
    <property type="match status" value="1"/>
</dbReference>
<dbReference type="GO" id="GO:0005737">
    <property type="term" value="C:cytoplasm"/>
    <property type="evidence" value="ECO:0007669"/>
    <property type="project" value="TreeGrafter"/>
</dbReference>
<organism evidence="10 11">
    <name type="scientific">Laccaria amethystina LaAM-08-1</name>
    <dbReference type="NCBI Taxonomy" id="1095629"/>
    <lineage>
        <taxon>Eukaryota</taxon>
        <taxon>Fungi</taxon>
        <taxon>Dikarya</taxon>
        <taxon>Basidiomycota</taxon>
        <taxon>Agaricomycotina</taxon>
        <taxon>Agaricomycetes</taxon>
        <taxon>Agaricomycetidae</taxon>
        <taxon>Agaricales</taxon>
        <taxon>Agaricineae</taxon>
        <taxon>Hydnangiaceae</taxon>
        <taxon>Laccaria</taxon>
    </lineage>
</organism>
<name>A0A0C9YCJ1_9AGAR</name>
<dbReference type="InterPro" id="IPR051334">
    <property type="entry name" value="SRPK"/>
</dbReference>
<dbReference type="GO" id="GO:0050684">
    <property type="term" value="P:regulation of mRNA processing"/>
    <property type="evidence" value="ECO:0007669"/>
    <property type="project" value="TreeGrafter"/>
</dbReference>
<gene>
    <name evidence="10" type="ORF">K443DRAFT_130170</name>
</gene>
<dbReference type="OrthoDB" id="5979581at2759"/>
<keyword evidence="3" id="KW-0808">Transferase</keyword>
<evidence type="ECO:0000256" key="8">
    <source>
        <dbReference type="ARBA" id="ARBA00048679"/>
    </source>
</evidence>
<dbReference type="Proteomes" id="UP000054477">
    <property type="component" value="Unassembled WGS sequence"/>
</dbReference>
<evidence type="ECO:0000313" key="11">
    <source>
        <dbReference type="Proteomes" id="UP000054477"/>
    </source>
</evidence>
<dbReference type="HOGENOM" id="CLU_000288_81_2_1"/>
<comment type="catalytic activity">
    <reaction evidence="7">
        <text>L-threonyl-[protein] + ATP = O-phospho-L-threonyl-[protein] + ADP + H(+)</text>
        <dbReference type="Rhea" id="RHEA:46608"/>
        <dbReference type="Rhea" id="RHEA-COMP:11060"/>
        <dbReference type="Rhea" id="RHEA-COMP:11605"/>
        <dbReference type="ChEBI" id="CHEBI:15378"/>
        <dbReference type="ChEBI" id="CHEBI:30013"/>
        <dbReference type="ChEBI" id="CHEBI:30616"/>
        <dbReference type="ChEBI" id="CHEBI:61977"/>
        <dbReference type="ChEBI" id="CHEBI:456216"/>
        <dbReference type="EC" id="2.7.11.1"/>
    </reaction>
</comment>
<dbReference type="SUPFAM" id="SSF56112">
    <property type="entry name" value="Protein kinase-like (PK-like)"/>
    <property type="match status" value="1"/>
</dbReference>
<keyword evidence="6" id="KW-0067">ATP-binding</keyword>
<dbReference type="Pfam" id="PF00069">
    <property type="entry name" value="Pkinase"/>
    <property type="match status" value="1"/>
</dbReference>
<evidence type="ECO:0000256" key="5">
    <source>
        <dbReference type="ARBA" id="ARBA00022777"/>
    </source>
</evidence>
<evidence type="ECO:0000256" key="3">
    <source>
        <dbReference type="ARBA" id="ARBA00022679"/>
    </source>
</evidence>
<dbReference type="Gene3D" id="1.10.510.10">
    <property type="entry name" value="Transferase(Phosphotransferase) domain 1"/>
    <property type="match status" value="2"/>
</dbReference>
<evidence type="ECO:0000313" key="10">
    <source>
        <dbReference type="EMBL" id="KIK05908.1"/>
    </source>
</evidence>
<dbReference type="GO" id="GO:0005524">
    <property type="term" value="F:ATP binding"/>
    <property type="evidence" value="ECO:0007669"/>
    <property type="project" value="UniProtKB-KW"/>
</dbReference>
<feature type="domain" description="Protein kinase" evidence="9">
    <location>
        <begin position="1"/>
        <end position="245"/>
    </location>
</feature>
<reference evidence="11" key="2">
    <citation type="submission" date="2015-01" db="EMBL/GenBank/DDBJ databases">
        <title>Evolutionary Origins and Diversification of the Mycorrhizal Mutualists.</title>
        <authorList>
            <consortium name="DOE Joint Genome Institute"/>
            <consortium name="Mycorrhizal Genomics Consortium"/>
            <person name="Kohler A."/>
            <person name="Kuo A."/>
            <person name="Nagy L.G."/>
            <person name="Floudas D."/>
            <person name="Copeland A."/>
            <person name="Barry K.W."/>
            <person name="Cichocki N."/>
            <person name="Veneault-Fourrey C."/>
            <person name="LaButti K."/>
            <person name="Lindquist E.A."/>
            <person name="Lipzen A."/>
            <person name="Lundell T."/>
            <person name="Morin E."/>
            <person name="Murat C."/>
            <person name="Riley R."/>
            <person name="Ohm R."/>
            <person name="Sun H."/>
            <person name="Tunlid A."/>
            <person name="Henrissat B."/>
            <person name="Grigoriev I.V."/>
            <person name="Hibbett D.S."/>
            <person name="Martin F."/>
        </authorList>
    </citation>
    <scope>NUCLEOTIDE SEQUENCE [LARGE SCALE GENOMIC DNA]</scope>
    <source>
        <strain evidence="11">LaAM-08-1</strain>
    </source>
</reference>
<evidence type="ECO:0000256" key="4">
    <source>
        <dbReference type="ARBA" id="ARBA00022741"/>
    </source>
</evidence>
<dbReference type="PANTHER" id="PTHR47634:SF9">
    <property type="entry name" value="PROTEIN KINASE DOMAIN-CONTAINING PROTEIN-RELATED"/>
    <property type="match status" value="1"/>
</dbReference>
<keyword evidence="4" id="KW-0547">Nucleotide-binding</keyword>
<keyword evidence="2" id="KW-0723">Serine/threonine-protein kinase</keyword>
<dbReference type="PROSITE" id="PS50011">
    <property type="entry name" value="PROTEIN_KINASE_DOM"/>
    <property type="match status" value="1"/>
</dbReference>
<evidence type="ECO:0000256" key="2">
    <source>
        <dbReference type="ARBA" id="ARBA00022527"/>
    </source>
</evidence>